<organism evidence="4 5">
    <name type="scientific">Roseibium salinum</name>
    <dbReference type="NCBI Taxonomy" id="1604349"/>
    <lineage>
        <taxon>Bacteria</taxon>
        <taxon>Pseudomonadati</taxon>
        <taxon>Pseudomonadota</taxon>
        <taxon>Alphaproteobacteria</taxon>
        <taxon>Hyphomicrobiales</taxon>
        <taxon>Stappiaceae</taxon>
        <taxon>Roseibium</taxon>
    </lineage>
</organism>
<dbReference type="SUPFAM" id="SSF110849">
    <property type="entry name" value="ParB/Sulfiredoxin"/>
    <property type="match status" value="1"/>
</dbReference>
<dbReference type="CDD" id="cd16405">
    <property type="entry name" value="RepB_like_N"/>
    <property type="match status" value="1"/>
</dbReference>
<dbReference type="InterPro" id="IPR037972">
    <property type="entry name" value="RepB_N"/>
</dbReference>
<name>A0ABT3QVJ6_9HYPH</name>
<dbReference type="SUPFAM" id="SSF109709">
    <property type="entry name" value="KorB DNA-binding domain-like"/>
    <property type="match status" value="1"/>
</dbReference>
<dbReference type="InterPro" id="IPR004437">
    <property type="entry name" value="ParB/RepB/Spo0J"/>
</dbReference>
<dbReference type="EMBL" id="JAPEVI010000001">
    <property type="protein sequence ID" value="MCX2720940.1"/>
    <property type="molecule type" value="Genomic_DNA"/>
</dbReference>
<feature type="domain" description="ParB-like N-terminal" evidence="3">
    <location>
        <begin position="51"/>
        <end position="153"/>
    </location>
</feature>
<dbReference type="InterPro" id="IPR050336">
    <property type="entry name" value="Chromosome_partition/occlusion"/>
</dbReference>
<comment type="caution">
    <text evidence="4">The sequence shown here is derived from an EMBL/GenBank/DDBJ whole genome shotgun (WGS) entry which is preliminary data.</text>
</comment>
<dbReference type="Gene3D" id="3.90.1530.30">
    <property type="match status" value="1"/>
</dbReference>
<sequence length="328" mass="36584">MKKSILQQMAEGEGRDVAEVVPKSPRHRRMGSPVVGNVGKALTSLSADTVLSLNPDKIDPSPFRDRFETDAEAADALQDLKASIEAEGQKLPVLVRPHPSEEGRYQLAYGHRRTAVLQELHRETDKPETVRVRAYVRELTDAELIREQSLENGVRENLSWIEQALWAVQLKNAGIKQREMEPILGQKETNISVLLKVANAIPDDIVHAIGRAKGVGRPAWVEFSKLFDDQKAADRIRRIVTEPAFLEGDGAERMRLASRAAKGRQKSDATKPAQVEIRSAGKVVGKFKATASSSTMTFPKAEARFARWLTEKLPDLHADFLRQEDDQD</sequence>
<dbReference type="PANTHER" id="PTHR33375">
    <property type="entry name" value="CHROMOSOME-PARTITIONING PROTEIN PARB-RELATED"/>
    <property type="match status" value="1"/>
</dbReference>
<proteinExistence type="inferred from homology"/>
<accession>A0ABT3QVJ6</accession>
<dbReference type="SMART" id="SM00470">
    <property type="entry name" value="ParB"/>
    <property type="match status" value="1"/>
</dbReference>
<dbReference type="InterPro" id="IPR011111">
    <property type="entry name" value="Plasmid_RepB"/>
</dbReference>
<dbReference type="InterPro" id="IPR017819">
    <property type="entry name" value="Plasmid_partition_RepB"/>
</dbReference>
<dbReference type="InterPro" id="IPR036086">
    <property type="entry name" value="ParB/Sulfiredoxin_sf"/>
</dbReference>
<evidence type="ECO:0000313" key="4">
    <source>
        <dbReference type="EMBL" id="MCX2720940.1"/>
    </source>
</evidence>
<dbReference type="NCBIfam" id="TIGR00180">
    <property type="entry name" value="parB_part"/>
    <property type="match status" value="1"/>
</dbReference>
<dbReference type="InterPro" id="IPR003115">
    <property type="entry name" value="ParB_N"/>
</dbReference>
<evidence type="ECO:0000256" key="2">
    <source>
        <dbReference type="SAM" id="MobiDB-lite"/>
    </source>
</evidence>
<evidence type="ECO:0000259" key="3">
    <source>
        <dbReference type="SMART" id="SM00470"/>
    </source>
</evidence>
<feature type="region of interest" description="Disordered" evidence="2">
    <location>
        <begin position="1"/>
        <end position="35"/>
    </location>
</feature>
<dbReference type="Gene3D" id="1.10.10.2830">
    <property type="match status" value="1"/>
</dbReference>
<dbReference type="Pfam" id="PF07506">
    <property type="entry name" value="RepB"/>
    <property type="match status" value="1"/>
</dbReference>
<keyword evidence="5" id="KW-1185">Reference proteome</keyword>
<evidence type="ECO:0000256" key="1">
    <source>
        <dbReference type="ARBA" id="ARBA00006295"/>
    </source>
</evidence>
<comment type="similarity">
    <text evidence="1">Belongs to the ParB family.</text>
</comment>
<evidence type="ECO:0000313" key="5">
    <source>
        <dbReference type="Proteomes" id="UP001300261"/>
    </source>
</evidence>
<reference evidence="4 5" key="1">
    <citation type="journal article" date="2016" name="Int. J. Syst. Evol. Microbiol.">
        <title>Labrenzia salina sp. nov., isolated from the rhizosphere of the halophyte Arthrocnemum macrostachyum.</title>
        <authorList>
            <person name="Camacho M."/>
            <person name="Redondo-Gomez S."/>
            <person name="Rodriguez-Llorente I."/>
            <person name="Rohde M."/>
            <person name="Sproer C."/>
            <person name="Schumann P."/>
            <person name="Klenk H.P."/>
            <person name="Montero-Calasanz M.D.C."/>
        </authorList>
    </citation>
    <scope>NUCLEOTIDE SEQUENCE [LARGE SCALE GENOMIC DNA]</scope>
    <source>
        <strain evidence="4 5">DSM 29163</strain>
    </source>
</reference>
<dbReference type="RefSeq" id="WP_265960637.1">
    <property type="nucleotide sequence ID" value="NZ_JAPEVI010000001.1"/>
</dbReference>
<dbReference type="Pfam" id="PF02195">
    <property type="entry name" value="ParB_N"/>
    <property type="match status" value="1"/>
</dbReference>
<dbReference type="NCBIfam" id="TIGR03454">
    <property type="entry name" value="partition_RepB"/>
    <property type="match status" value="1"/>
</dbReference>
<protein>
    <submittedName>
        <fullName evidence="4">Plasmid partitioning protein RepB</fullName>
    </submittedName>
</protein>
<gene>
    <name evidence="4" type="primary">repB</name>
    <name evidence="4" type="ORF">ON753_00755</name>
</gene>
<dbReference type="Proteomes" id="UP001300261">
    <property type="component" value="Unassembled WGS sequence"/>
</dbReference>
<dbReference type="PANTHER" id="PTHR33375:SF1">
    <property type="entry name" value="CHROMOSOME-PARTITIONING PROTEIN PARB-RELATED"/>
    <property type="match status" value="1"/>
</dbReference>